<evidence type="ECO:0000256" key="1">
    <source>
        <dbReference type="ARBA" id="ARBA00004141"/>
    </source>
</evidence>
<keyword evidence="4 6" id="KW-0472">Membrane</keyword>
<evidence type="ECO:0000256" key="3">
    <source>
        <dbReference type="ARBA" id="ARBA00022989"/>
    </source>
</evidence>
<dbReference type="EMBL" id="VCKW01000281">
    <property type="protein sequence ID" value="TMQ90539.1"/>
    <property type="molecule type" value="Genomic_DNA"/>
</dbReference>
<organism evidence="8 9">
    <name type="scientific">Actinomadura soli</name>
    <dbReference type="NCBI Taxonomy" id="2508997"/>
    <lineage>
        <taxon>Bacteria</taxon>
        <taxon>Bacillati</taxon>
        <taxon>Actinomycetota</taxon>
        <taxon>Actinomycetes</taxon>
        <taxon>Streptosporangiales</taxon>
        <taxon>Thermomonosporaceae</taxon>
        <taxon>Actinomadura</taxon>
    </lineage>
</organism>
<protein>
    <submittedName>
        <fullName evidence="8">Inositol phosphorylceramide synthase</fullName>
    </submittedName>
</protein>
<reference evidence="8 9" key="1">
    <citation type="submission" date="2019-05" db="EMBL/GenBank/DDBJ databases">
        <title>Draft genome sequence of Actinomadura sp. 14C53.</title>
        <authorList>
            <person name="Saricaoglu S."/>
            <person name="Isik K."/>
        </authorList>
    </citation>
    <scope>NUCLEOTIDE SEQUENCE [LARGE SCALE GENOMIC DNA]</scope>
    <source>
        <strain evidence="8 9">14C53</strain>
    </source>
</reference>
<dbReference type="PANTHER" id="PTHR31310:SF7">
    <property type="entry name" value="PA-PHOSPHATASE RELATED-FAMILY PROTEIN DDB_G0268928"/>
    <property type="match status" value="1"/>
</dbReference>
<evidence type="ECO:0000256" key="4">
    <source>
        <dbReference type="ARBA" id="ARBA00023136"/>
    </source>
</evidence>
<feature type="transmembrane region" description="Helical" evidence="6">
    <location>
        <begin position="213"/>
        <end position="230"/>
    </location>
</feature>
<dbReference type="GO" id="GO:0016020">
    <property type="term" value="C:membrane"/>
    <property type="evidence" value="ECO:0007669"/>
    <property type="project" value="UniProtKB-SubCell"/>
</dbReference>
<evidence type="ECO:0000313" key="9">
    <source>
        <dbReference type="Proteomes" id="UP000309174"/>
    </source>
</evidence>
<feature type="transmembrane region" description="Helical" evidence="6">
    <location>
        <begin position="161"/>
        <end position="180"/>
    </location>
</feature>
<evidence type="ECO:0000256" key="2">
    <source>
        <dbReference type="ARBA" id="ARBA00022692"/>
    </source>
</evidence>
<evidence type="ECO:0000256" key="5">
    <source>
        <dbReference type="SAM" id="MobiDB-lite"/>
    </source>
</evidence>
<name>A0A5C4J4L9_9ACTN</name>
<feature type="transmembrane region" description="Helical" evidence="6">
    <location>
        <begin position="79"/>
        <end position="98"/>
    </location>
</feature>
<feature type="domain" description="Inositolphosphotransferase Aur1/Ipt1" evidence="7">
    <location>
        <begin position="48"/>
        <end position="225"/>
    </location>
</feature>
<evidence type="ECO:0000259" key="7">
    <source>
        <dbReference type="Pfam" id="PF14378"/>
    </source>
</evidence>
<accession>A0A5C4J4L9</accession>
<keyword evidence="2 6" id="KW-0812">Transmembrane</keyword>
<dbReference type="CDD" id="cd03386">
    <property type="entry name" value="PAP2_Aur1_like"/>
    <property type="match status" value="1"/>
</dbReference>
<evidence type="ECO:0000256" key="6">
    <source>
        <dbReference type="SAM" id="Phobius"/>
    </source>
</evidence>
<feature type="region of interest" description="Disordered" evidence="5">
    <location>
        <begin position="250"/>
        <end position="302"/>
    </location>
</feature>
<feature type="transmembrane region" description="Helical" evidence="6">
    <location>
        <begin position="110"/>
        <end position="128"/>
    </location>
</feature>
<feature type="transmembrane region" description="Helical" evidence="6">
    <location>
        <begin position="187"/>
        <end position="207"/>
    </location>
</feature>
<comment type="caution">
    <text evidence="8">The sequence shown here is derived from an EMBL/GenBank/DDBJ whole genome shotgun (WGS) entry which is preliminary data.</text>
</comment>
<comment type="subcellular location">
    <subcellularLocation>
        <location evidence="1">Membrane</location>
        <topology evidence="1">Multi-pass membrane protein</topology>
    </subcellularLocation>
</comment>
<dbReference type="PANTHER" id="PTHR31310">
    <property type="match status" value="1"/>
</dbReference>
<dbReference type="Pfam" id="PF14378">
    <property type="entry name" value="PAP2_3"/>
    <property type="match status" value="1"/>
</dbReference>
<dbReference type="Proteomes" id="UP000309174">
    <property type="component" value="Unassembled WGS sequence"/>
</dbReference>
<gene>
    <name evidence="8" type="ORF">ETD83_34960</name>
</gene>
<dbReference type="InterPro" id="IPR026841">
    <property type="entry name" value="Aur1/Ipt1"/>
</dbReference>
<proteinExistence type="predicted"/>
<sequence length="302" mass="32560">MASVAMRRGVVRPLVTEVGLLAVLFAFYKWGRTLVEHGPGQAMANAAWLWDFERSWLPNEVDFQQWALGWDHTAFLANMYYVGVHFPGTALLLVWLYMRHRSSYGRVRNELVALTAAGLLVHMLFPLAPPRLAHIGAVDTMLTVGPSAYPAGAAEGIANQYAAMPSLHIGWAILVAAAVVRVSRSRWRWVIALHAPVTVLVVVVTANHYWTDGIVAAALLAGAMVVVSLVERVRQGGVHAADAHEFRGTGRPRCGLADREPRAARPVPAAGDGHGDRLHDRGGDRGGVPGADAPACDDLVLA</sequence>
<dbReference type="AlphaFoldDB" id="A0A5C4J4L9"/>
<dbReference type="OrthoDB" id="5241565at2"/>
<keyword evidence="9" id="KW-1185">Reference proteome</keyword>
<feature type="compositionally biased region" description="Basic and acidic residues" evidence="5">
    <location>
        <begin position="273"/>
        <end position="284"/>
    </location>
</feature>
<keyword evidence="3 6" id="KW-1133">Transmembrane helix</keyword>
<feature type="transmembrane region" description="Helical" evidence="6">
    <location>
        <begin position="9"/>
        <end position="28"/>
    </location>
</feature>
<dbReference type="InterPro" id="IPR052185">
    <property type="entry name" value="IPC_Synthase-Related"/>
</dbReference>
<evidence type="ECO:0000313" key="8">
    <source>
        <dbReference type="EMBL" id="TMQ90539.1"/>
    </source>
</evidence>